<dbReference type="EMBL" id="JBDJPC010000002">
    <property type="protein sequence ID" value="KAL1513920.1"/>
    <property type="molecule type" value="Genomic_DNA"/>
</dbReference>
<dbReference type="AlphaFoldDB" id="A0ABD1FB77"/>
<evidence type="ECO:0000256" key="1">
    <source>
        <dbReference type="SAM" id="MobiDB-lite"/>
    </source>
</evidence>
<comment type="caution">
    <text evidence="2">The sequence shown here is derived from an EMBL/GenBank/DDBJ whole genome shotgun (WGS) entry which is preliminary data.</text>
</comment>
<proteinExistence type="predicted"/>
<keyword evidence="3" id="KW-1185">Reference proteome</keyword>
<gene>
    <name evidence="2" type="ORF">ABEB36_003258</name>
</gene>
<accession>A0ABD1FB77</accession>
<reference evidence="2 3" key="1">
    <citation type="submission" date="2024-05" db="EMBL/GenBank/DDBJ databases">
        <title>Genetic variation in Jamaican populations of the coffee berry borer (Hypothenemus hampei).</title>
        <authorList>
            <person name="Errbii M."/>
            <person name="Myrie A."/>
        </authorList>
    </citation>
    <scope>NUCLEOTIDE SEQUENCE [LARGE SCALE GENOMIC DNA]</scope>
    <source>
        <strain evidence="2">JA-Hopewell-2020-01-JO</strain>
        <tissue evidence="2">Whole body</tissue>
    </source>
</reference>
<sequence>MCHTSSAIEQLVKLAAQQESNQIITIEVQEVEDASVADESSPTPPPSSQQTQPVPAASVVNQESVSATTNSSSTRPTVTTSPPNTMTGNRSRPHNCWKIRILYLCRLSNVPIH</sequence>
<organism evidence="2 3">
    <name type="scientific">Hypothenemus hampei</name>
    <name type="common">Coffee berry borer</name>
    <dbReference type="NCBI Taxonomy" id="57062"/>
    <lineage>
        <taxon>Eukaryota</taxon>
        <taxon>Metazoa</taxon>
        <taxon>Ecdysozoa</taxon>
        <taxon>Arthropoda</taxon>
        <taxon>Hexapoda</taxon>
        <taxon>Insecta</taxon>
        <taxon>Pterygota</taxon>
        <taxon>Neoptera</taxon>
        <taxon>Endopterygota</taxon>
        <taxon>Coleoptera</taxon>
        <taxon>Polyphaga</taxon>
        <taxon>Cucujiformia</taxon>
        <taxon>Curculionidae</taxon>
        <taxon>Scolytinae</taxon>
        <taxon>Hypothenemus</taxon>
    </lineage>
</organism>
<evidence type="ECO:0000313" key="2">
    <source>
        <dbReference type="EMBL" id="KAL1513920.1"/>
    </source>
</evidence>
<evidence type="ECO:0000313" key="3">
    <source>
        <dbReference type="Proteomes" id="UP001566132"/>
    </source>
</evidence>
<feature type="compositionally biased region" description="Low complexity" evidence="1">
    <location>
        <begin position="48"/>
        <end position="58"/>
    </location>
</feature>
<name>A0ABD1FB77_HYPHA</name>
<feature type="compositionally biased region" description="Low complexity" evidence="1">
    <location>
        <begin position="68"/>
        <end position="85"/>
    </location>
</feature>
<protein>
    <submittedName>
        <fullName evidence="2">Uncharacterized protein</fullName>
    </submittedName>
</protein>
<dbReference type="Proteomes" id="UP001566132">
    <property type="component" value="Unassembled WGS sequence"/>
</dbReference>
<feature type="region of interest" description="Disordered" evidence="1">
    <location>
        <begin position="31"/>
        <end position="92"/>
    </location>
</feature>